<organism evidence="2 3">
    <name type="scientific">Cylicostephanus goldi</name>
    <name type="common">Nematode worm</name>
    <dbReference type="NCBI Taxonomy" id="71465"/>
    <lineage>
        <taxon>Eukaryota</taxon>
        <taxon>Metazoa</taxon>
        <taxon>Ecdysozoa</taxon>
        <taxon>Nematoda</taxon>
        <taxon>Chromadorea</taxon>
        <taxon>Rhabditida</taxon>
        <taxon>Rhabditina</taxon>
        <taxon>Rhabditomorpha</taxon>
        <taxon>Strongyloidea</taxon>
        <taxon>Strongylidae</taxon>
        <taxon>Cylicostephanus</taxon>
    </lineage>
</organism>
<evidence type="ECO:0000313" key="3">
    <source>
        <dbReference type="Proteomes" id="UP000271889"/>
    </source>
</evidence>
<dbReference type="Gene3D" id="2.60.120.260">
    <property type="entry name" value="Galactose-binding domain-like"/>
    <property type="match status" value="1"/>
</dbReference>
<dbReference type="AlphaFoldDB" id="A0A3P7MWJ3"/>
<evidence type="ECO:0000259" key="1">
    <source>
        <dbReference type="Pfam" id="PF21317"/>
    </source>
</evidence>
<dbReference type="Proteomes" id="UP000271889">
    <property type="component" value="Unassembled WGS sequence"/>
</dbReference>
<keyword evidence="3" id="KW-1185">Reference proteome</keyword>
<accession>A0A3P7MWJ3</accession>
<feature type="domain" description="Beta-galactosidase 1-like first all-beta" evidence="1">
    <location>
        <begin position="22"/>
        <end position="132"/>
    </location>
</feature>
<dbReference type="InterPro" id="IPR048912">
    <property type="entry name" value="BetaGal1-like_ABD1"/>
</dbReference>
<dbReference type="EMBL" id="UYRV01112155">
    <property type="protein sequence ID" value="VDN27277.1"/>
    <property type="molecule type" value="Genomic_DNA"/>
</dbReference>
<name>A0A3P7MWJ3_CYLGO</name>
<gene>
    <name evidence="2" type="ORF">CGOC_LOCUS10611</name>
</gene>
<reference evidence="2 3" key="1">
    <citation type="submission" date="2018-11" db="EMBL/GenBank/DDBJ databases">
        <authorList>
            <consortium name="Pathogen Informatics"/>
        </authorList>
    </citation>
    <scope>NUCLEOTIDE SEQUENCE [LARGE SCALE GENOMIC DNA]</scope>
</reference>
<evidence type="ECO:0000313" key="2">
    <source>
        <dbReference type="EMBL" id="VDN27277.1"/>
    </source>
</evidence>
<proteinExistence type="predicted"/>
<dbReference type="Pfam" id="PF21317">
    <property type="entry name" value="BetaGal_ABD_1"/>
    <property type="match status" value="1"/>
</dbReference>
<sequence>MEPVDDLTQVTNEANCVTAPLPLTFEQLDQPFGFVLYTKKLNTCGKKLEIKQFKDFAYVTLNKNRVGTLVNSYNGKSVHSLNLHGCKQGDELGILVENQGRQTYETINDFKGILSEVELDGKPLHDWKQCKLSIIHDYANISRLPANVVSLFFPTLPPLKPKSIY</sequence>
<dbReference type="OrthoDB" id="1657402at2759"/>
<protein>
    <recommendedName>
        <fullName evidence="1">Beta-galactosidase 1-like first all-beta domain-containing protein</fullName>
    </recommendedName>
</protein>